<dbReference type="SUPFAM" id="SSF56300">
    <property type="entry name" value="Metallo-dependent phosphatases"/>
    <property type="match status" value="1"/>
</dbReference>
<gene>
    <name evidence="3" type="primary">txxe 1138-prpA</name>
    <name evidence="3" type="ORF">TXXE_08365</name>
</gene>
<dbReference type="InterPro" id="IPR011152">
    <property type="entry name" value="Pesterase_MJ0912"/>
</dbReference>
<accession>A0ABM8V3F6</accession>
<keyword evidence="4" id="KW-1185">Reference proteome</keyword>
<dbReference type="Gene3D" id="3.60.21.10">
    <property type="match status" value="1"/>
</dbReference>
<evidence type="ECO:0000313" key="3">
    <source>
        <dbReference type="EMBL" id="CAG5084954.1"/>
    </source>
</evidence>
<comment type="similarity">
    <text evidence="1">Belongs to the metallophosphoesterase superfamily. YfcE family.</text>
</comment>
<dbReference type="PANTHER" id="PTHR42850:SF2">
    <property type="entry name" value="BLL5683 PROTEIN"/>
    <property type="match status" value="1"/>
</dbReference>
<dbReference type="PANTHER" id="PTHR42850">
    <property type="entry name" value="METALLOPHOSPHOESTERASE"/>
    <property type="match status" value="1"/>
</dbReference>
<dbReference type="InterPro" id="IPR029052">
    <property type="entry name" value="Metallo-depent_PP-like"/>
</dbReference>
<dbReference type="InterPro" id="IPR050126">
    <property type="entry name" value="Ap4A_hydrolase"/>
</dbReference>
<protein>
    <submittedName>
        <fullName evidence="3">Serine/threonine protein phosphatase prpA</fullName>
        <ecNumber evidence="3">3.1.3.16</ecNumber>
    </submittedName>
</protein>
<name>A0ABM8V3F6_THEXY</name>
<dbReference type="PIRSF" id="PIRSF000883">
    <property type="entry name" value="Pesterase_MJ0912"/>
    <property type="match status" value="1"/>
</dbReference>
<organism evidence="3 4">
    <name type="scientific">Thermobacillus xylanilyticus</name>
    <dbReference type="NCBI Taxonomy" id="76633"/>
    <lineage>
        <taxon>Bacteria</taxon>
        <taxon>Bacillati</taxon>
        <taxon>Bacillota</taxon>
        <taxon>Bacilli</taxon>
        <taxon>Bacillales</taxon>
        <taxon>Paenibacillaceae</taxon>
        <taxon>Thermobacillus</taxon>
    </lineage>
</organism>
<evidence type="ECO:0000259" key="2">
    <source>
        <dbReference type="Pfam" id="PF12850"/>
    </source>
</evidence>
<comment type="caution">
    <text evidence="3">The sequence shown here is derived from an EMBL/GenBank/DDBJ whole genome shotgun (WGS) entry which is preliminary data.</text>
</comment>
<dbReference type="GO" id="GO:0004722">
    <property type="term" value="F:protein serine/threonine phosphatase activity"/>
    <property type="evidence" value="ECO:0007669"/>
    <property type="project" value="UniProtKB-EC"/>
</dbReference>
<feature type="domain" description="Calcineurin-like phosphoesterase" evidence="2">
    <location>
        <begin position="3"/>
        <end position="191"/>
    </location>
</feature>
<dbReference type="EMBL" id="CAJRAY010000038">
    <property type="protein sequence ID" value="CAG5084954.1"/>
    <property type="molecule type" value="Genomic_DNA"/>
</dbReference>
<dbReference type="InterPro" id="IPR024654">
    <property type="entry name" value="Calcineurin-like_PHP_lpxH"/>
</dbReference>
<sequence>MDKIAVISDIHGNLPALEAVLEDIAARGVETIYCLGDLIGKGPSGDAAIDLVRRHCKAVIRGNWDDFVPRESDPESEVVRWHQSVIGEERMDYLRSLPFMIEFVLSGKRVRLFHASPRSVYERIQPWDPDERRLTMFEPSPHCTEPVTADIVGYGDIHNAYVQHLAGRTLFNAGSVGNPLDLPAASYALLEGELGGEAPAPWSIQLLRVPYDVERAIREAKAAGMPEFAEYERELRTARYRRLDG</sequence>
<dbReference type="Proteomes" id="UP000681526">
    <property type="component" value="Unassembled WGS sequence"/>
</dbReference>
<evidence type="ECO:0000256" key="1">
    <source>
        <dbReference type="ARBA" id="ARBA00008950"/>
    </source>
</evidence>
<dbReference type="Pfam" id="PF12850">
    <property type="entry name" value="Metallophos_2"/>
    <property type="match status" value="1"/>
</dbReference>
<dbReference type="RefSeq" id="WP_015254477.1">
    <property type="nucleotide sequence ID" value="NZ_CAJRAY010000038.1"/>
</dbReference>
<keyword evidence="3" id="KW-0378">Hydrolase</keyword>
<reference evidence="3 4" key="1">
    <citation type="submission" date="2021-04" db="EMBL/GenBank/DDBJ databases">
        <authorList>
            <person name="Rakotoarivonina H."/>
        </authorList>
    </citation>
    <scope>NUCLEOTIDE SEQUENCE [LARGE SCALE GENOMIC DNA]</scope>
    <source>
        <strain evidence="3 4">XE</strain>
    </source>
</reference>
<dbReference type="EC" id="3.1.3.16" evidence="3"/>
<evidence type="ECO:0000313" key="4">
    <source>
        <dbReference type="Proteomes" id="UP000681526"/>
    </source>
</evidence>
<proteinExistence type="inferred from homology"/>